<dbReference type="PANTHER" id="PTHR34107">
    <property type="entry name" value="SLL0198 PROTEIN-RELATED"/>
    <property type="match status" value="1"/>
</dbReference>
<keyword evidence="2" id="KW-0255">Endonuclease</keyword>
<dbReference type="InterPro" id="IPR011335">
    <property type="entry name" value="Restrct_endonuc-II-like"/>
</dbReference>
<name>A0ABT6P5L8_9BACT</name>
<dbReference type="CDD" id="cd06260">
    <property type="entry name" value="DUF820-like"/>
    <property type="match status" value="1"/>
</dbReference>
<dbReference type="EMBL" id="JARZHI010000069">
    <property type="protein sequence ID" value="MDI1435926.1"/>
    <property type="molecule type" value="Genomic_DNA"/>
</dbReference>
<dbReference type="PANTHER" id="PTHR34107:SF4">
    <property type="entry name" value="SLL1222 PROTEIN"/>
    <property type="match status" value="1"/>
</dbReference>
<keyword evidence="2" id="KW-0540">Nuclease</keyword>
<dbReference type="Proteomes" id="UP001160301">
    <property type="component" value="Unassembled WGS sequence"/>
</dbReference>
<proteinExistence type="predicted"/>
<dbReference type="RefSeq" id="WP_136971940.1">
    <property type="nucleotide sequence ID" value="NZ_JARZHI010000069.1"/>
</dbReference>
<dbReference type="Pfam" id="PF05685">
    <property type="entry name" value="Uma2"/>
    <property type="match status" value="1"/>
</dbReference>
<evidence type="ECO:0000313" key="2">
    <source>
        <dbReference type="EMBL" id="MDI1435926.1"/>
    </source>
</evidence>
<dbReference type="InterPro" id="IPR008538">
    <property type="entry name" value="Uma2"/>
</dbReference>
<keyword evidence="3" id="KW-1185">Reference proteome</keyword>
<dbReference type="SUPFAM" id="SSF52980">
    <property type="entry name" value="Restriction endonuclease-like"/>
    <property type="match status" value="1"/>
</dbReference>
<gene>
    <name evidence="2" type="ORF">QHF89_40855</name>
</gene>
<reference evidence="2 3" key="1">
    <citation type="submission" date="2023-04" db="EMBL/GenBank/DDBJ databases">
        <title>The genome sequence of Polyangium sorediatum DSM14670.</title>
        <authorList>
            <person name="Zhang X."/>
        </authorList>
    </citation>
    <scope>NUCLEOTIDE SEQUENCE [LARGE SCALE GENOMIC DNA]</scope>
    <source>
        <strain evidence="2 3">DSM 14670</strain>
    </source>
</reference>
<evidence type="ECO:0000259" key="1">
    <source>
        <dbReference type="Pfam" id="PF05685"/>
    </source>
</evidence>
<protein>
    <submittedName>
        <fullName evidence="2">Uma2 family endonuclease</fullName>
    </submittedName>
</protein>
<feature type="domain" description="Putative restriction endonuclease" evidence="1">
    <location>
        <begin position="14"/>
        <end position="181"/>
    </location>
</feature>
<dbReference type="GO" id="GO:0004519">
    <property type="term" value="F:endonuclease activity"/>
    <property type="evidence" value="ECO:0007669"/>
    <property type="project" value="UniProtKB-KW"/>
</dbReference>
<dbReference type="InterPro" id="IPR012296">
    <property type="entry name" value="Nuclease_put_TT1808"/>
</dbReference>
<sequence length="197" mass="22057">MSDPARTAKRPKTWEDLAELPEGVVGEIVGGEIVLLPRPSPRHAQSVMGLSVQVAGPFDMGINGPGGWVIRSDVDIQFGEEIRVPDLCGWRAERYQEPQTGPFVVIPDWVCEVLSPSTARSDRREKLRLYAHHGVRHYWIVDTESQLVEVYRLEGKVWVVAGRFGGDERVRAEPFDAIELDLSPLWKVRSPEPPASP</sequence>
<comment type="caution">
    <text evidence="2">The sequence shown here is derived from an EMBL/GenBank/DDBJ whole genome shotgun (WGS) entry which is preliminary data.</text>
</comment>
<dbReference type="Gene3D" id="3.90.1570.10">
    <property type="entry name" value="tt1808, chain A"/>
    <property type="match status" value="1"/>
</dbReference>
<organism evidence="2 3">
    <name type="scientific">Polyangium sorediatum</name>
    <dbReference type="NCBI Taxonomy" id="889274"/>
    <lineage>
        <taxon>Bacteria</taxon>
        <taxon>Pseudomonadati</taxon>
        <taxon>Myxococcota</taxon>
        <taxon>Polyangia</taxon>
        <taxon>Polyangiales</taxon>
        <taxon>Polyangiaceae</taxon>
        <taxon>Polyangium</taxon>
    </lineage>
</organism>
<accession>A0ABT6P5L8</accession>
<keyword evidence="2" id="KW-0378">Hydrolase</keyword>
<evidence type="ECO:0000313" key="3">
    <source>
        <dbReference type="Proteomes" id="UP001160301"/>
    </source>
</evidence>